<organism evidence="2">
    <name type="scientific">viral metagenome</name>
    <dbReference type="NCBI Taxonomy" id="1070528"/>
    <lineage>
        <taxon>unclassified sequences</taxon>
        <taxon>metagenomes</taxon>
        <taxon>organismal metagenomes</taxon>
    </lineage>
</organism>
<accession>A0A6C0JI53</accession>
<keyword evidence="1" id="KW-0472">Membrane</keyword>
<proteinExistence type="predicted"/>
<sequence>MIEHFMNFMLYSVSIFFGLYISTLMLPKHILYNCEEDDLLEKEMIENCKLFLIETMYLDEIEDFDDSSGIIDKKNTITFEYLNNKIIMFYDPEKEMFCYYSKSDTIYKYLNVACRKYILEYKCKQLYHNQDTSKIIKKESVTSHNLFVNKVEPSLLEKQINKFLYCGNLEDYEKINQTNECNYKDIDILQFISSSKIL</sequence>
<name>A0A6C0JI53_9ZZZZ</name>
<keyword evidence="1" id="KW-1133">Transmembrane helix</keyword>
<reference evidence="2" key="1">
    <citation type="journal article" date="2020" name="Nature">
        <title>Giant virus diversity and host interactions through global metagenomics.</title>
        <authorList>
            <person name="Schulz F."/>
            <person name="Roux S."/>
            <person name="Paez-Espino D."/>
            <person name="Jungbluth S."/>
            <person name="Walsh D.A."/>
            <person name="Denef V.J."/>
            <person name="McMahon K.D."/>
            <person name="Konstantinidis K.T."/>
            <person name="Eloe-Fadrosh E.A."/>
            <person name="Kyrpides N.C."/>
            <person name="Woyke T."/>
        </authorList>
    </citation>
    <scope>NUCLEOTIDE SEQUENCE</scope>
    <source>
        <strain evidence="2">GVMAG-M-3300027736-24</strain>
    </source>
</reference>
<feature type="transmembrane region" description="Helical" evidence="1">
    <location>
        <begin position="6"/>
        <end position="26"/>
    </location>
</feature>
<dbReference type="AlphaFoldDB" id="A0A6C0JI53"/>
<dbReference type="EMBL" id="MN740417">
    <property type="protein sequence ID" value="QHU05495.1"/>
    <property type="molecule type" value="Genomic_DNA"/>
</dbReference>
<evidence type="ECO:0000313" key="2">
    <source>
        <dbReference type="EMBL" id="QHU05495.1"/>
    </source>
</evidence>
<keyword evidence="1" id="KW-0812">Transmembrane</keyword>
<evidence type="ECO:0000256" key="1">
    <source>
        <dbReference type="SAM" id="Phobius"/>
    </source>
</evidence>
<protein>
    <submittedName>
        <fullName evidence="2">Uncharacterized protein</fullName>
    </submittedName>
</protein>